<comment type="caution">
    <text evidence="2">The sequence shown here is derived from an EMBL/GenBank/DDBJ whole genome shotgun (WGS) entry which is preliminary data.</text>
</comment>
<proteinExistence type="predicted"/>
<name>A0A2T6ZEB9_TUBBO</name>
<dbReference type="AlphaFoldDB" id="A0A2T6ZEB9"/>
<protein>
    <submittedName>
        <fullName evidence="2">Uncharacterized protein</fullName>
    </submittedName>
</protein>
<organism evidence="2 3">
    <name type="scientific">Tuber borchii</name>
    <name type="common">White truffle</name>
    <dbReference type="NCBI Taxonomy" id="42251"/>
    <lineage>
        <taxon>Eukaryota</taxon>
        <taxon>Fungi</taxon>
        <taxon>Dikarya</taxon>
        <taxon>Ascomycota</taxon>
        <taxon>Pezizomycotina</taxon>
        <taxon>Pezizomycetes</taxon>
        <taxon>Pezizales</taxon>
        <taxon>Tuberaceae</taxon>
        <taxon>Tuber</taxon>
    </lineage>
</organism>
<keyword evidence="3" id="KW-1185">Reference proteome</keyword>
<feature type="region of interest" description="Disordered" evidence="1">
    <location>
        <begin position="59"/>
        <end position="98"/>
    </location>
</feature>
<feature type="compositionally biased region" description="Basic and acidic residues" evidence="1">
    <location>
        <begin position="59"/>
        <end position="85"/>
    </location>
</feature>
<gene>
    <name evidence="2" type="ORF">B9Z19DRAFT_505444</name>
</gene>
<evidence type="ECO:0000313" key="3">
    <source>
        <dbReference type="Proteomes" id="UP000244722"/>
    </source>
</evidence>
<sequence>MDPPGRKLGLSKVHPFTPPHFLANIPARIPQVSTRFCQIRGELKVCQPPAVPHPSVRTHCEGRVEKVNQPDSTRKGGNGREEGRGSENLLSPASFPEQREQSRAFIGFQHATHLITNRTVSQKALAKVQVSYYKGVSKQVPHRTPLQKLHQE</sequence>
<accession>A0A2T6ZEB9</accession>
<dbReference type="EMBL" id="NESQ01000340">
    <property type="protein sequence ID" value="PUU73840.1"/>
    <property type="molecule type" value="Genomic_DNA"/>
</dbReference>
<evidence type="ECO:0000313" key="2">
    <source>
        <dbReference type="EMBL" id="PUU73840.1"/>
    </source>
</evidence>
<dbReference type="Proteomes" id="UP000244722">
    <property type="component" value="Unassembled WGS sequence"/>
</dbReference>
<reference evidence="2 3" key="1">
    <citation type="submission" date="2017-04" db="EMBL/GenBank/DDBJ databases">
        <title>Draft genome sequence of Tuber borchii Vittad., a whitish edible truffle.</title>
        <authorList>
            <consortium name="DOE Joint Genome Institute"/>
            <person name="Murat C."/>
            <person name="Kuo A."/>
            <person name="Barry K.W."/>
            <person name="Clum A."/>
            <person name="Dockter R.B."/>
            <person name="Fauchery L."/>
            <person name="Iotti M."/>
            <person name="Kohler A."/>
            <person name="Labutti K."/>
            <person name="Lindquist E.A."/>
            <person name="Lipzen A."/>
            <person name="Ohm R.A."/>
            <person name="Wang M."/>
            <person name="Grigoriev I.V."/>
            <person name="Zambonelli A."/>
            <person name="Martin F.M."/>
        </authorList>
    </citation>
    <scope>NUCLEOTIDE SEQUENCE [LARGE SCALE GENOMIC DNA]</scope>
    <source>
        <strain evidence="2 3">Tbo3840</strain>
    </source>
</reference>
<evidence type="ECO:0000256" key="1">
    <source>
        <dbReference type="SAM" id="MobiDB-lite"/>
    </source>
</evidence>